<proteinExistence type="predicted"/>
<dbReference type="Proteomes" id="UP000320455">
    <property type="component" value="Unassembled WGS sequence"/>
</dbReference>
<evidence type="ECO:0000313" key="2">
    <source>
        <dbReference type="Proteomes" id="UP000320455"/>
    </source>
</evidence>
<dbReference type="EMBL" id="VOCK01000025">
    <property type="protein sequence ID" value="TWQ51538.1"/>
    <property type="molecule type" value="Genomic_DNA"/>
</dbReference>
<gene>
    <name evidence="1" type="ORF">FQK01_15010</name>
</gene>
<accession>A0ABD7S8T3</accession>
<sequence>MRIGQRKHAAMRIGNPDRAVRMLCHGGEVPDLLAGGFEALSTGSQQQDAAAVAHPQNAAAIAQQPLRACCRVAPVGTGAVPALSVEPAQPAIDGCPQAAAAIAFDAEHHPVRHILAGHKVGEAAVGQAINAGIEIADPRAIVRSQRQRRHVVRCVGFTLRCCLPGEVFAVELEQTEAGRQPQRTAVGLLDVPDIGRCTALDAPGGVVKLQ</sequence>
<organism evidence="1 2">
    <name type="scientific">Xanthomonas vasicola</name>
    <dbReference type="NCBI Taxonomy" id="56459"/>
    <lineage>
        <taxon>Bacteria</taxon>
        <taxon>Pseudomonadati</taxon>
        <taxon>Pseudomonadota</taxon>
        <taxon>Gammaproteobacteria</taxon>
        <taxon>Lysobacterales</taxon>
        <taxon>Lysobacteraceae</taxon>
        <taxon>Xanthomonas</taxon>
    </lineage>
</organism>
<reference evidence="2" key="1">
    <citation type="journal article" date="2020" name="Phytopathology">
        <title>Genomic acquisitions in emerging populations of Xanthomonas vasicola pv. vasculorum infecting corn in the U.S. and Argentina.</title>
        <authorList>
            <person name="Perez-Quintero A.L."/>
        </authorList>
    </citation>
    <scope>NUCLEOTIDE SEQUENCE [LARGE SCALE GENOMIC DNA]</scope>
    <source>
        <strain evidence="2">Xvh-L</strain>
    </source>
</reference>
<keyword evidence="2" id="KW-1185">Reference proteome</keyword>
<protein>
    <submittedName>
        <fullName evidence="1">Uncharacterized protein</fullName>
    </submittedName>
</protein>
<name>A0ABD7S8T3_XANVA</name>
<comment type="caution">
    <text evidence="1">The sequence shown here is derived from an EMBL/GenBank/DDBJ whole genome shotgun (WGS) entry which is preliminary data.</text>
</comment>
<dbReference type="AlphaFoldDB" id="A0ABD7S8T3"/>
<evidence type="ECO:0000313" key="1">
    <source>
        <dbReference type="EMBL" id="TWQ51538.1"/>
    </source>
</evidence>